<feature type="region of interest" description="Disordered" evidence="1">
    <location>
        <begin position="68"/>
        <end position="100"/>
    </location>
</feature>
<protein>
    <recommendedName>
        <fullName evidence="4">Wings apart-like protein C-terminal domain-containing protein</fullName>
    </recommendedName>
</protein>
<feature type="compositionally biased region" description="Basic and acidic residues" evidence="1">
    <location>
        <begin position="428"/>
        <end position="448"/>
    </location>
</feature>
<dbReference type="InterPro" id="IPR039874">
    <property type="entry name" value="WAPL"/>
</dbReference>
<feature type="region of interest" description="Disordered" evidence="1">
    <location>
        <begin position="113"/>
        <end position="660"/>
    </location>
</feature>
<gene>
    <name evidence="2" type="ORF">BWQ96_07591</name>
</gene>
<feature type="compositionally biased region" description="Polar residues" evidence="1">
    <location>
        <begin position="638"/>
        <end position="650"/>
    </location>
</feature>
<keyword evidence="3" id="KW-1185">Reference proteome</keyword>
<evidence type="ECO:0000313" key="3">
    <source>
        <dbReference type="Proteomes" id="UP000247409"/>
    </source>
</evidence>
<feature type="compositionally biased region" description="Basic and acidic residues" evidence="1">
    <location>
        <begin position="193"/>
        <end position="212"/>
    </location>
</feature>
<feature type="compositionally biased region" description="Polar residues" evidence="1">
    <location>
        <begin position="391"/>
        <end position="402"/>
    </location>
</feature>
<feature type="compositionally biased region" description="Basic and acidic residues" evidence="1">
    <location>
        <begin position="512"/>
        <end position="532"/>
    </location>
</feature>
<comment type="caution">
    <text evidence="2">The sequence shown here is derived from an EMBL/GenBank/DDBJ whole genome shotgun (WGS) entry which is preliminary data.</text>
</comment>
<dbReference type="OrthoDB" id="10554185at2759"/>
<dbReference type="Gene3D" id="1.25.10.10">
    <property type="entry name" value="Leucine-rich Repeat Variant"/>
    <property type="match status" value="1"/>
</dbReference>
<feature type="compositionally biased region" description="Polar residues" evidence="1">
    <location>
        <begin position="554"/>
        <end position="563"/>
    </location>
</feature>
<dbReference type="Proteomes" id="UP000247409">
    <property type="component" value="Unassembled WGS sequence"/>
</dbReference>
<proteinExistence type="predicted"/>
<feature type="compositionally biased region" description="Basic and acidic residues" evidence="1">
    <location>
        <begin position="564"/>
        <end position="581"/>
    </location>
</feature>
<accession>A0A2V3IKR9</accession>
<feature type="compositionally biased region" description="Low complexity" evidence="1">
    <location>
        <begin position="154"/>
        <end position="163"/>
    </location>
</feature>
<feature type="compositionally biased region" description="Polar residues" evidence="1">
    <location>
        <begin position="476"/>
        <end position="485"/>
    </location>
</feature>
<dbReference type="PANTHER" id="PTHR22100">
    <property type="entry name" value="WINGS APART-LIKE PROTEIN HOMOLOG"/>
    <property type="match status" value="1"/>
</dbReference>
<evidence type="ECO:0000256" key="1">
    <source>
        <dbReference type="SAM" id="MobiDB-lite"/>
    </source>
</evidence>
<dbReference type="InterPro" id="IPR011989">
    <property type="entry name" value="ARM-like"/>
</dbReference>
<feature type="compositionally biased region" description="Basic and acidic residues" evidence="1">
    <location>
        <begin position="1428"/>
        <end position="1442"/>
    </location>
</feature>
<feature type="compositionally biased region" description="Polar residues" evidence="1">
    <location>
        <begin position="720"/>
        <end position="737"/>
    </location>
</feature>
<dbReference type="PANTHER" id="PTHR22100:SF13">
    <property type="entry name" value="WINGS APART-LIKE PROTEIN HOMOLOG"/>
    <property type="match status" value="1"/>
</dbReference>
<feature type="compositionally biased region" description="Polar residues" evidence="1">
    <location>
        <begin position="748"/>
        <end position="760"/>
    </location>
</feature>
<name>A0A2V3IKR9_9FLOR</name>
<feature type="region of interest" description="Disordered" evidence="1">
    <location>
        <begin position="992"/>
        <end position="1012"/>
    </location>
</feature>
<feature type="region of interest" description="Disordered" evidence="1">
    <location>
        <begin position="1422"/>
        <end position="1442"/>
    </location>
</feature>
<dbReference type="EMBL" id="NBIV01000154">
    <property type="protein sequence ID" value="PXF42648.1"/>
    <property type="molecule type" value="Genomic_DNA"/>
</dbReference>
<feature type="compositionally biased region" description="Basic and acidic residues" evidence="1">
    <location>
        <begin position="68"/>
        <end position="94"/>
    </location>
</feature>
<sequence>MPRKSTKKRGKSAEQNAFEFTGEEAVQADKEARARPTFKRQKISILSTLPDATQRLAALAKKPFFCTRTDEQDDGQKTTLESKRESKPRLERRSVSYHGPKIQKNYASLDTQKFMNRKTRQSVNRRASTESVVTPPIKREVTPDPPTMPGGTQESSEASSAPRRSGRKRFRTTKAYLAYEDARRHIGGKKRVRTTEQEGVRNNRTLSKRENTPKSAGVERVSKGKEALASQSSKMIEPMPMEPVNDKPKTGGGGEDGDIEIPRTKPSEHTAGTNSEESGKGTRVQTQNNFASVARKRDGRETSAAVKTEHSANVFTDAHQRPSSVHGTAQDPEHVGHKKSNMALKKAIGTDKDQQQGSTTRGVEVHGTAVIKQVSPTCLGPGSDLPLSGACTDNQEQIQRSQAFVDIEDQESEPGKHAKSNSGGDSEADTKLDQLRGKSDPHAEHQNISDDSLIESPVTPVNSRKDPAEVAKAHVQTLNIHAENSGTKDEKSVSAVALVNRRLSLDAGEMESQDRKAENREGETSQSRKENAQRPGSECMSSPKMVKRDRETRLSTSEICKLSSTKDGEVRHNSPCEEKIGGFDPDVSVSVDEPQDSKGMEPDTLGSDLSENKGYPSLKMMNSKTATRSKGPGEKSKSTLSLSRQLGTDKSISESDRRRTQVNTVVPEIVTEVLNNCTSAAKKDATSKNTEILARGQEKDSPLCSVWDSYVLADPSVNALQQNTERQDPSQETVNPTTREETCIEPTGPSSLNSGGKQQITERANVPFKTVPDETMKASQKPQAAVQHVEKTKQTFSKRVRFLEPDASTLSRDSRRDLSGILKMKLRKARRRQVSFIDGPDVSVMTGHATEPNGKEERMLLDELQYLLDGIFKPSGNSGKKSPQLESQLIAKTLVSLISLLKRKPHQKMSKEGGEHESAMIQILLKQPSLFKTIVGKLCSVFGKSRSVDAVLAVVFVLIFRETPKLRLIEAPELDILLNAFFRSSAAALKDDDVGNTSKSQSKEGAAPDVKRRRGRLAKRFEETNTDDSFLSTLNKVVSEASIIEDDFNGFKGETVGAAHLIGIAISLILCFDSKLRLWMRENRRLDRIVAVLYSCEKVMLQKTSPASEQRRLQFTNKEVSTPWIVLGASLRVLEFTVLDEVCQSRTARESRLCAIVVDVIRGVHQVNEGPFGGEWILSAALRVAINLCHGFGEASRQFVQKGGHKLALMWVVKECNAAGLLTSGVEGLKENDCEQSFDVRVLCLALLATIVDQEEHICNVFHTMNVPGLKKRKAGGLEIVLEILQAAEAVVERSEEEFVTNHNLSELKPRRGDIQTDEHCEKSELVMETKITIGYASLLLGALVRDNVQNRKIAEDLIPSHNLVGVAAVLTEFLEFHHEVGIISGSMDRMYARIISSLVKPFQAAESGRLAGDVQRLSVADEGNTTPDEKQRFDREAQMIS</sequence>
<evidence type="ECO:0008006" key="4">
    <source>
        <dbReference type="Google" id="ProtNLM"/>
    </source>
</evidence>
<reference evidence="2 3" key="1">
    <citation type="journal article" date="2018" name="Mol. Biol. Evol.">
        <title>Analysis of the draft genome of the red seaweed Gracilariopsis chorda provides insights into genome size evolution in Rhodophyta.</title>
        <authorList>
            <person name="Lee J."/>
            <person name="Yang E.C."/>
            <person name="Graf L."/>
            <person name="Yang J.H."/>
            <person name="Qiu H."/>
            <person name="Zel Zion U."/>
            <person name="Chan C.X."/>
            <person name="Stephens T.G."/>
            <person name="Weber A.P.M."/>
            <person name="Boo G.H."/>
            <person name="Boo S.M."/>
            <person name="Kim K.M."/>
            <person name="Shin Y."/>
            <person name="Jung M."/>
            <person name="Lee S.J."/>
            <person name="Yim H.S."/>
            <person name="Lee J.H."/>
            <person name="Bhattacharya D."/>
            <person name="Yoon H.S."/>
        </authorList>
    </citation>
    <scope>NUCLEOTIDE SEQUENCE [LARGE SCALE GENOMIC DNA]</scope>
    <source>
        <strain evidence="2 3">SKKU-2015</strain>
        <tissue evidence="2">Whole body</tissue>
    </source>
</reference>
<feature type="compositionally biased region" description="Polar residues" evidence="1">
    <location>
        <begin position="121"/>
        <end position="132"/>
    </location>
</feature>
<feature type="compositionally biased region" description="Basic and acidic residues" evidence="1">
    <location>
        <begin position="463"/>
        <end position="472"/>
    </location>
</feature>
<feature type="region of interest" description="Disordered" evidence="1">
    <location>
        <begin position="720"/>
        <end position="760"/>
    </location>
</feature>
<organism evidence="2 3">
    <name type="scientific">Gracilariopsis chorda</name>
    <dbReference type="NCBI Taxonomy" id="448386"/>
    <lineage>
        <taxon>Eukaryota</taxon>
        <taxon>Rhodophyta</taxon>
        <taxon>Florideophyceae</taxon>
        <taxon>Rhodymeniophycidae</taxon>
        <taxon>Gracilariales</taxon>
        <taxon>Gracilariaceae</taxon>
        <taxon>Gracilariopsis</taxon>
    </lineage>
</organism>
<evidence type="ECO:0000313" key="2">
    <source>
        <dbReference type="EMBL" id="PXF42648.1"/>
    </source>
</evidence>